<dbReference type="EMBL" id="JACJID010000007">
    <property type="protein sequence ID" value="MBA8930852.1"/>
    <property type="molecule type" value="Genomic_DNA"/>
</dbReference>
<keyword evidence="2" id="KW-1185">Reference proteome</keyword>
<dbReference type="Proteomes" id="UP000517916">
    <property type="component" value="Unassembled WGS sequence"/>
</dbReference>
<name>A0ABR6BVA9_9PSEU</name>
<organism evidence="1 2">
    <name type="scientific">Kutzneria viridogrisea</name>
    <dbReference type="NCBI Taxonomy" id="47990"/>
    <lineage>
        <taxon>Bacteria</taxon>
        <taxon>Bacillati</taxon>
        <taxon>Actinomycetota</taxon>
        <taxon>Actinomycetes</taxon>
        <taxon>Pseudonocardiales</taxon>
        <taxon>Pseudonocardiaceae</taxon>
        <taxon>Kutzneria</taxon>
    </lineage>
</organism>
<gene>
    <name evidence="1" type="ORF">BC739_008099</name>
</gene>
<protein>
    <submittedName>
        <fullName evidence="1">Uncharacterized protein</fullName>
    </submittedName>
</protein>
<accession>A0ABR6BVA9</accession>
<evidence type="ECO:0000313" key="1">
    <source>
        <dbReference type="EMBL" id="MBA8930852.1"/>
    </source>
</evidence>
<reference evidence="1 2" key="1">
    <citation type="submission" date="2020-08" db="EMBL/GenBank/DDBJ databases">
        <title>Genomic Encyclopedia of Archaeal and Bacterial Type Strains, Phase II (KMG-II): from individual species to whole genera.</title>
        <authorList>
            <person name="Goeker M."/>
        </authorList>
    </citation>
    <scope>NUCLEOTIDE SEQUENCE [LARGE SCALE GENOMIC DNA]</scope>
    <source>
        <strain evidence="1 2">DSM 43850</strain>
    </source>
</reference>
<dbReference type="RefSeq" id="WP_042220550.1">
    <property type="nucleotide sequence ID" value="NZ_BAAABQ010000018.1"/>
</dbReference>
<proteinExistence type="predicted"/>
<comment type="caution">
    <text evidence="1">The sequence shown here is derived from an EMBL/GenBank/DDBJ whole genome shotgun (WGS) entry which is preliminary data.</text>
</comment>
<evidence type="ECO:0000313" key="2">
    <source>
        <dbReference type="Proteomes" id="UP000517916"/>
    </source>
</evidence>
<sequence length="428" mass="46108">MSDHRRPRAALADLAWRELGPGLEPLSGPGGAPLTRTVKLILVPLVIRPSLRPELAGDLLDPEQAARFGELIAQAGPRLRATASWFTVFKRARRAMGIVAGNPQDLYFQRCYELAAEHGQPPAHAAELAKEVLRELAESVGGRTVEALRQHLGDLERQAELDGELAERWARRRRPAGAVTAAIELAVQVLDGADTYEQMVDAECGSAVGSALWTDANLPWGNEGVPSHLGLTAEPTPPRPLVGDGASTAAMPAPLDRTLFERVFVELQASSARREELPEVPQLVRSEVGRSCAPFGLDGESLRVVMVLGGGLAAGLDPLGSGTAAPTATHRAVNRRWQREASALRARRMTTSPDPAGGQLAVLAEELRSPWAAYTRRLWVRLHGRDVRADPVTDREQAREVLDGVARSVMMDHRAKVRSALRALAGGA</sequence>